<evidence type="ECO:0000313" key="12">
    <source>
        <dbReference type="Proteomes" id="UP000288216"/>
    </source>
</evidence>
<feature type="compositionally biased region" description="Acidic residues" evidence="8">
    <location>
        <begin position="291"/>
        <end position="304"/>
    </location>
</feature>
<reference evidence="11 12" key="1">
    <citation type="journal article" date="2018" name="Nat. Ecol. Evol.">
        <title>Shark genomes provide insights into elasmobranch evolution and the origin of vertebrates.</title>
        <authorList>
            <person name="Hara Y"/>
            <person name="Yamaguchi K"/>
            <person name="Onimaru K"/>
            <person name="Kadota M"/>
            <person name="Koyanagi M"/>
            <person name="Keeley SD"/>
            <person name="Tatsumi K"/>
            <person name="Tanaka K"/>
            <person name="Motone F"/>
            <person name="Kageyama Y"/>
            <person name="Nozu R"/>
            <person name="Adachi N"/>
            <person name="Nishimura O"/>
            <person name="Nakagawa R"/>
            <person name="Tanegashima C"/>
            <person name="Kiyatake I"/>
            <person name="Matsumoto R"/>
            <person name="Murakumo K"/>
            <person name="Nishida K"/>
            <person name="Terakita A"/>
            <person name="Kuratani S"/>
            <person name="Sato K"/>
            <person name="Hyodo S Kuraku.S."/>
        </authorList>
    </citation>
    <scope>NUCLEOTIDE SEQUENCE [LARGE SCALE GENOMIC DNA]</scope>
</reference>
<keyword evidence="5 9" id="KW-0472">Membrane</keyword>
<name>A0A401PJZ4_SCYTO</name>
<comment type="caution">
    <text evidence="11">The sequence shown here is derived from an EMBL/GenBank/DDBJ whole genome shotgun (WGS) entry which is preliminary data.</text>
</comment>
<dbReference type="Proteomes" id="UP000288216">
    <property type="component" value="Unassembled WGS sequence"/>
</dbReference>
<dbReference type="InterPro" id="IPR007110">
    <property type="entry name" value="Ig-like_dom"/>
</dbReference>
<dbReference type="SMART" id="SM00409">
    <property type="entry name" value="IG"/>
    <property type="match status" value="2"/>
</dbReference>
<dbReference type="STRING" id="75743.A0A401PJZ4"/>
<dbReference type="PROSITE" id="PS50835">
    <property type="entry name" value="IG_LIKE"/>
    <property type="match status" value="1"/>
</dbReference>
<keyword evidence="12" id="KW-1185">Reference proteome</keyword>
<keyword evidence="2 9" id="KW-0812">Transmembrane</keyword>
<protein>
    <recommendedName>
        <fullName evidence="10">Ig-like domain-containing protein</fullName>
    </recommendedName>
</protein>
<keyword evidence="3" id="KW-0732">Signal</keyword>
<feature type="transmembrane region" description="Helical" evidence="9">
    <location>
        <begin position="246"/>
        <end position="271"/>
    </location>
</feature>
<evidence type="ECO:0000256" key="3">
    <source>
        <dbReference type="ARBA" id="ARBA00022729"/>
    </source>
</evidence>
<dbReference type="EMBL" id="BFAA01002343">
    <property type="protein sequence ID" value="GCB73443.1"/>
    <property type="molecule type" value="Genomic_DNA"/>
</dbReference>
<proteinExistence type="predicted"/>
<dbReference type="PANTHER" id="PTHR44969">
    <property type="entry name" value="CELL SURFACE A33 ANTIGEN"/>
    <property type="match status" value="1"/>
</dbReference>
<dbReference type="InterPro" id="IPR036179">
    <property type="entry name" value="Ig-like_dom_sf"/>
</dbReference>
<dbReference type="InterPro" id="IPR003598">
    <property type="entry name" value="Ig_sub2"/>
</dbReference>
<dbReference type="AlphaFoldDB" id="A0A401PJZ4"/>
<comment type="subcellular location">
    <subcellularLocation>
        <location evidence="1">Membrane</location>
        <topology evidence="1">Single-pass type I membrane protein</topology>
    </subcellularLocation>
</comment>
<dbReference type="GO" id="GO:0005886">
    <property type="term" value="C:plasma membrane"/>
    <property type="evidence" value="ECO:0007669"/>
    <property type="project" value="InterPro"/>
</dbReference>
<evidence type="ECO:0000313" key="11">
    <source>
        <dbReference type="EMBL" id="GCB73443.1"/>
    </source>
</evidence>
<sequence>MLKLDRRMLVEVGLTLFSVLTAVNAIKVVTPQKKIEVARGAKLPLPCQYSSNVAERTGFNVEWYKRPEPGQKTDGMIDVIMYFYGGILKSGDQYVDRVNFTGDVEKDDCSILIYKSRMTDSGFYDVEVRNPFDLDGDRDAGIDVVVLVPPSKPICTIEGKAELGQDVKLTCHSEEGSPKPTYTWESFNIQNQIRQMPVKSSVEPDGLSLKNLTAATSGYFICTARNKIQSAVCNITLAVTYPSMDIGFYGGIIGGIIAALIILGIIVYCCCCRNGKEPEDYEMDDPRDREEYEEENREEYEENNEEKIPGRDSANREYHGAYDDALSGNSDKNSPRSAVRMPLVPPNKPPYAPENHDV</sequence>
<gene>
    <name evidence="11" type="ORF">scyTo_0006774</name>
</gene>
<evidence type="ECO:0000256" key="7">
    <source>
        <dbReference type="ARBA" id="ARBA00023319"/>
    </source>
</evidence>
<dbReference type="SMART" id="SM00408">
    <property type="entry name" value="IGc2"/>
    <property type="match status" value="1"/>
</dbReference>
<feature type="region of interest" description="Disordered" evidence="8">
    <location>
        <begin position="280"/>
        <end position="358"/>
    </location>
</feature>
<dbReference type="SUPFAM" id="SSF48726">
    <property type="entry name" value="Immunoglobulin"/>
    <property type="match status" value="2"/>
</dbReference>
<accession>A0A401PJZ4</accession>
<dbReference type="FunFam" id="2.60.40.10:FF:000095">
    <property type="entry name" value="immunoglobulin superfamily member 11 isoform X1"/>
    <property type="match status" value="1"/>
</dbReference>
<feature type="compositionally biased region" description="Basic and acidic residues" evidence="8">
    <location>
        <begin position="280"/>
        <end position="290"/>
    </location>
</feature>
<feature type="compositionally biased region" description="Polar residues" evidence="8">
    <location>
        <begin position="327"/>
        <end position="336"/>
    </location>
</feature>
<keyword evidence="6" id="KW-1015">Disulfide bond</keyword>
<dbReference type="InterPro" id="IPR013783">
    <property type="entry name" value="Ig-like_fold"/>
</dbReference>
<dbReference type="Pfam" id="PF07686">
    <property type="entry name" value="V-set"/>
    <property type="match status" value="1"/>
</dbReference>
<organism evidence="11 12">
    <name type="scientific">Scyliorhinus torazame</name>
    <name type="common">Cloudy catshark</name>
    <name type="synonym">Catulus torazame</name>
    <dbReference type="NCBI Taxonomy" id="75743"/>
    <lineage>
        <taxon>Eukaryota</taxon>
        <taxon>Metazoa</taxon>
        <taxon>Chordata</taxon>
        <taxon>Craniata</taxon>
        <taxon>Vertebrata</taxon>
        <taxon>Chondrichthyes</taxon>
        <taxon>Elasmobranchii</taxon>
        <taxon>Galeomorphii</taxon>
        <taxon>Galeoidea</taxon>
        <taxon>Carcharhiniformes</taxon>
        <taxon>Scyliorhinidae</taxon>
        <taxon>Scyliorhinus</taxon>
    </lineage>
</organism>
<evidence type="ECO:0000256" key="9">
    <source>
        <dbReference type="SAM" id="Phobius"/>
    </source>
</evidence>
<keyword evidence="4 9" id="KW-1133">Transmembrane helix</keyword>
<feature type="compositionally biased region" description="Pro residues" evidence="8">
    <location>
        <begin position="343"/>
        <end position="352"/>
    </location>
</feature>
<evidence type="ECO:0000256" key="5">
    <source>
        <dbReference type="ARBA" id="ARBA00023136"/>
    </source>
</evidence>
<dbReference type="InterPro" id="IPR013106">
    <property type="entry name" value="Ig_V-set"/>
</dbReference>
<evidence type="ECO:0000256" key="8">
    <source>
        <dbReference type="SAM" id="MobiDB-lite"/>
    </source>
</evidence>
<dbReference type="OrthoDB" id="8825892at2759"/>
<feature type="compositionally biased region" description="Basic and acidic residues" evidence="8">
    <location>
        <begin position="305"/>
        <end position="322"/>
    </location>
</feature>
<evidence type="ECO:0000256" key="6">
    <source>
        <dbReference type="ARBA" id="ARBA00023157"/>
    </source>
</evidence>
<keyword evidence="7" id="KW-0393">Immunoglobulin domain</keyword>
<evidence type="ECO:0000256" key="1">
    <source>
        <dbReference type="ARBA" id="ARBA00004479"/>
    </source>
</evidence>
<evidence type="ECO:0000259" key="10">
    <source>
        <dbReference type="PROSITE" id="PS50835"/>
    </source>
</evidence>
<dbReference type="Gene3D" id="2.60.40.10">
    <property type="entry name" value="Immunoglobulins"/>
    <property type="match status" value="2"/>
</dbReference>
<dbReference type="InterPro" id="IPR042474">
    <property type="entry name" value="A33"/>
</dbReference>
<evidence type="ECO:0000256" key="2">
    <source>
        <dbReference type="ARBA" id="ARBA00022692"/>
    </source>
</evidence>
<evidence type="ECO:0000256" key="4">
    <source>
        <dbReference type="ARBA" id="ARBA00022989"/>
    </source>
</evidence>
<dbReference type="Pfam" id="PF13927">
    <property type="entry name" value="Ig_3"/>
    <property type="match status" value="1"/>
</dbReference>
<dbReference type="PANTHER" id="PTHR44969:SF1">
    <property type="entry name" value="CELL SURFACE A33 ANTIGEN"/>
    <property type="match status" value="1"/>
</dbReference>
<dbReference type="InterPro" id="IPR003599">
    <property type="entry name" value="Ig_sub"/>
</dbReference>
<dbReference type="OMA" id="NDRRKDY"/>
<feature type="domain" description="Ig-like" evidence="10">
    <location>
        <begin position="150"/>
        <end position="240"/>
    </location>
</feature>